<evidence type="ECO:0000313" key="6">
    <source>
        <dbReference type="Proteomes" id="UP000001930"/>
    </source>
</evidence>
<dbReference type="SMART" id="SM00421">
    <property type="entry name" value="HTH_LUXR"/>
    <property type="match status" value="1"/>
</dbReference>
<evidence type="ECO:0000259" key="4">
    <source>
        <dbReference type="PROSITE" id="PS50043"/>
    </source>
</evidence>
<evidence type="ECO:0000256" key="1">
    <source>
        <dbReference type="ARBA" id="ARBA00023015"/>
    </source>
</evidence>
<evidence type="ECO:0000313" key="5">
    <source>
        <dbReference type="EMBL" id="ABC35498.1"/>
    </source>
</evidence>
<proteinExistence type="predicted"/>
<reference evidence="5 6" key="1">
    <citation type="journal article" date="2005" name="BMC Genomics">
        <title>Bacterial genome adaptation to niches: divergence of the potential virulence genes in three Burkholderia species of different survival strategies.</title>
        <authorList>
            <person name="Kim H.S."/>
            <person name="Schell M.A."/>
            <person name="Yu Y."/>
            <person name="Ulrich R.L."/>
            <person name="Sarria S.H."/>
            <person name="Nierman W.C."/>
            <person name="DeShazer D."/>
        </authorList>
    </citation>
    <scope>NUCLEOTIDE SEQUENCE [LARGE SCALE GENOMIC DNA]</scope>
    <source>
        <strain evidence="6">ATCC 700388 / DSM 13276 / CCUG 48851 / CIP 106301 / E264</strain>
    </source>
</reference>
<dbReference type="SUPFAM" id="SSF46894">
    <property type="entry name" value="C-terminal effector domain of the bipartite response regulators"/>
    <property type="match status" value="1"/>
</dbReference>
<dbReference type="PANTHER" id="PTHR44688:SF16">
    <property type="entry name" value="DNA-BINDING TRANSCRIPTIONAL ACTIVATOR DEVR_DOSR"/>
    <property type="match status" value="1"/>
</dbReference>
<dbReference type="InterPro" id="IPR000792">
    <property type="entry name" value="Tscrpt_reg_LuxR_C"/>
</dbReference>
<keyword evidence="3" id="KW-0804">Transcription</keyword>
<dbReference type="PRINTS" id="PR00038">
    <property type="entry name" value="HTHLUXR"/>
</dbReference>
<dbReference type="HOGENOM" id="CLU_088868_1_0_4"/>
<dbReference type="Proteomes" id="UP000001930">
    <property type="component" value="Chromosome II"/>
</dbReference>
<dbReference type="InterPro" id="IPR036388">
    <property type="entry name" value="WH-like_DNA-bd_sf"/>
</dbReference>
<name>Q2T516_BURTA</name>
<dbReference type="PROSITE" id="PS50043">
    <property type="entry name" value="HTH_LUXR_2"/>
    <property type="match status" value="1"/>
</dbReference>
<dbReference type="PROSITE" id="PS00622">
    <property type="entry name" value="HTH_LUXR_1"/>
    <property type="match status" value="1"/>
</dbReference>
<keyword evidence="2" id="KW-0238">DNA-binding</keyword>
<keyword evidence="6" id="KW-1185">Reference proteome</keyword>
<dbReference type="InterPro" id="IPR016032">
    <property type="entry name" value="Sig_transdc_resp-reg_C-effctor"/>
</dbReference>
<dbReference type="Gene3D" id="1.10.10.10">
    <property type="entry name" value="Winged helix-like DNA-binding domain superfamily/Winged helix DNA-binding domain"/>
    <property type="match status" value="1"/>
</dbReference>
<dbReference type="PANTHER" id="PTHR44688">
    <property type="entry name" value="DNA-BINDING TRANSCRIPTIONAL ACTIVATOR DEVR_DOSR"/>
    <property type="match status" value="1"/>
</dbReference>
<evidence type="ECO:0000256" key="3">
    <source>
        <dbReference type="ARBA" id="ARBA00023163"/>
    </source>
</evidence>
<evidence type="ECO:0000256" key="2">
    <source>
        <dbReference type="ARBA" id="ARBA00023125"/>
    </source>
</evidence>
<sequence length="288" mass="31220">MRSACTGRAFVAASAARQKECPMAARTICRFGLIARSSARLRCRGRPLAIDMSAAMTHDPARSDSASSYAHALRACVGSLQALARPTATVFYRIDASGEPVDFELFGMTAAMHRAYVSRYRPLDPLHPARCASQPGAVVTLASQLPDERRDASSYWTGFLRRHGVADVVEVLLRDGGAPVAAFSLLRLAGGGRYSAAEIAALHAVQPVVEVALLPPLRAVRGIRRIACDVRLTHREEQIARLVRDGRSNKAIARDLALGQPTVKTHLLRMFRKLGVSNRTELVGALFL</sequence>
<dbReference type="KEGG" id="bte:BTH_II1538"/>
<feature type="domain" description="HTH luxR-type" evidence="4">
    <location>
        <begin position="225"/>
        <end position="288"/>
    </location>
</feature>
<dbReference type="GO" id="GO:0003677">
    <property type="term" value="F:DNA binding"/>
    <property type="evidence" value="ECO:0007669"/>
    <property type="project" value="UniProtKB-KW"/>
</dbReference>
<dbReference type="CDD" id="cd06170">
    <property type="entry name" value="LuxR_C_like"/>
    <property type="match status" value="1"/>
</dbReference>
<accession>Q2T516</accession>
<organism evidence="5 6">
    <name type="scientific">Burkholderia thailandensis (strain ATCC 700388 / DSM 13276 / CCUG 48851 / CIP 106301 / E264)</name>
    <dbReference type="NCBI Taxonomy" id="271848"/>
    <lineage>
        <taxon>Bacteria</taxon>
        <taxon>Pseudomonadati</taxon>
        <taxon>Pseudomonadota</taxon>
        <taxon>Betaproteobacteria</taxon>
        <taxon>Burkholderiales</taxon>
        <taxon>Burkholderiaceae</taxon>
        <taxon>Burkholderia</taxon>
        <taxon>pseudomallei group</taxon>
    </lineage>
</organism>
<gene>
    <name evidence="5" type="ordered locus">BTH_II1538</name>
</gene>
<dbReference type="GO" id="GO:0006355">
    <property type="term" value="P:regulation of DNA-templated transcription"/>
    <property type="evidence" value="ECO:0007669"/>
    <property type="project" value="InterPro"/>
</dbReference>
<protein>
    <submittedName>
        <fullName evidence="5">Transcriptional regulator, LuxR family</fullName>
    </submittedName>
</protein>
<dbReference type="Pfam" id="PF00196">
    <property type="entry name" value="GerE"/>
    <property type="match status" value="1"/>
</dbReference>
<keyword evidence="1" id="KW-0805">Transcription regulation</keyword>
<dbReference type="AlphaFoldDB" id="Q2T516"/>
<dbReference type="EMBL" id="CP000085">
    <property type="protein sequence ID" value="ABC35498.1"/>
    <property type="molecule type" value="Genomic_DNA"/>
</dbReference>